<feature type="region of interest" description="Disordered" evidence="1">
    <location>
        <begin position="58"/>
        <end position="92"/>
    </location>
</feature>
<protein>
    <submittedName>
        <fullName evidence="2">Uncharacterized protein</fullName>
    </submittedName>
</protein>
<dbReference type="Proteomes" id="UP000325333">
    <property type="component" value="Unassembled WGS sequence"/>
</dbReference>
<comment type="caution">
    <text evidence="2">The sequence shown here is derived from an EMBL/GenBank/DDBJ whole genome shotgun (WGS) entry which is preliminary data.</text>
</comment>
<dbReference type="EMBL" id="VEWN01000002">
    <property type="protein sequence ID" value="KAA1057798.1"/>
    <property type="molecule type" value="Genomic_DNA"/>
</dbReference>
<evidence type="ECO:0000256" key="1">
    <source>
        <dbReference type="SAM" id="MobiDB-lite"/>
    </source>
</evidence>
<reference evidence="2 3" key="1">
    <citation type="submission" date="2019-07" db="EMBL/GenBank/DDBJ databases">
        <title>Genome sequencing of the stress-tolerant strain Azospirillum brasilense Az19.</title>
        <authorList>
            <person name="Maroniche G.A."/>
            <person name="Garcia J.E."/>
            <person name="Pagnussat L."/>
            <person name="Amenta M."/>
            <person name="Creus C.M."/>
        </authorList>
    </citation>
    <scope>NUCLEOTIDE SEQUENCE [LARGE SCALE GENOMIC DNA]</scope>
    <source>
        <strain evidence="2 3">Az19</strain>
    </source>
</reference>
<evidence type="ECO:0000313" key="2">
    <source>
        <dbReference type="EMBL" id="KAA1057798.1"/>
    </source>
</evidence>
<accession>A0A5B0L2G3</accession>
<dbReference type="AlphaFoldDB" id="A0A5B0L2G3"/>
<evidence type="ECO:0000313" key="3">
    <source>
        <dbReference type="Proteomes" id="UP000325333"/>
    </source>
</evidence>
<proteinExistence type="predicted"/>
<name>A0A5B0L2G3_9PROT</name>
<sequence>MLLQPDLGVGNRRRLDAGAGRAASKAKCGRWPVKAGQTGGRVRVAARLAAEGIHAYARNRRGGSEADPVSNRSPRSDRLRGGRAAGFVPVSY</sequence>
<gene>
    <name evidence="2" type="ORF">FH063_001966</name>
</gene>
<organism evidence="2 3">
    <name type="scientific">Azospirillum argentinense</name>
    <dbReference type="NCBI Taxonomy" id="2970906"/>
    <lineage>
        <taxon>Bacteria</taxon>
        <taxon>Pseudomonadati</taxon>
        <taxon>Pseudomonadota</taxon>
        <taxon>Alphaproteobacteria</taxon>
        <taxon>Rhodospirillales</taxon>
        <taxon>Azospirillaceae</taxon>
        <taxon>Azospirillum</taxon>
    </lineage>
</organism>